<reference evidence="1" key="1">
    <citation type="submission" date="2020-05" db="EMBL/GenBank/DDBJ databases">
        <title>Large-scale comparative analyses of tick genomes elucidate their genetic diversity and vector capacities.</title>
        <authorList>
            <person name="Jia N."/>
            <person name="Wang J."/>
            <person name="Shi W."/>
            <person name="Du L."/>
            <person name="Sun Y."/>
            <person name="Zhan W."/>
            <person name="Jiang J."/>
            <person name="Wang Q."/>
            <person name="Zhang B."/>
            <person name="Ji P."/>
            <person name="Sakyi L.B."/>
            <person name="Cui X."/>
            <person name="Yuan T."/>
            <person name="Jiang B."/>
            <person name="Yang W."/>
            <person name="Lam T.T.-Y."/>
            <person name="Chang Q."/>
            <person name="Ding S."/>
            <person name="Wang X."/>
            <person name="Zhu J."/>
            <person name="Ruan X."/>
            <person name="Zhao L."/>
            <person name="Wei J."/>
            <person name="Que T."/>
            <person name="Du C."/>
            <person name="Cheng J."/>
            <person name="Dai P."/>
            <person name="Han X."/>
            <person name="Huang E."/>
            <person name="Gao Y."/>
            <person name="Liu J."/>
            <person name="Shao H."/>
            <person name="Ye R."/>
            <person name="Li L."/>
            <person name="Wei W."/>
            <person name="Wang X."/>
            <person name="Wang C."/>
            <person name="Yang T."/>
            <person name="Huo Q."/>
            <person name="Li W."/>
            <person name="Guo W."/>
            <person name="Chen H."/>
            <person name="Zhou L."/>
            <person name="Ni X."/>
            <person name="Tian J."/>
            <person name="Zhou Y."/>
            <person name="Sheng Y."/>
            <person name="Liu T."/>
            <person name="Pan Y."/>
            <person name="Xia L."/>
            <person name="Li J."/>
            <person name="Zhao F."/>
            <person name="Cao W."/>
        </authorList>
    </citation>
    <scope>NUCLEOTIDE SEQUENCE</scope>
    <source>
        <strain evidence="1">Hyas-2018</strain>
    </source>
</reference>
<keyword evidence="2" id="KW-1185">Reference proteome</keyword>
<accession>A0ACB7SVG0</accession>
<comment type="caution">
    <text evidence="1">The sequence shown here is derived from an EMBL/GenBank/DDBJ whole genome shotgun (WGS) entry which is preliminary data.</text>
</comment>
<dbReference type="Proteomes" id="UP000821845">
    <property type="component" value="Chromosome 2"/>
</dbReference>
<dbReference type="EMBL" id="CM023482">
    <property type="protein sequence ID" value="KAH6938022.1"/>
    <property type="molecule type" value="Genomic_DNA"/>
</dbReference>
<organism evidence="1 2">
    <name type="scientific">Hyalomma asiaticum</name>
    <name type="common">Tick</name>
    <dbReference type="NCBI Taxonomy" id="266040"/>
    <lineage>
        <taxon>Eukaryota</taxon>
        <taxon>Metazoa</taxon>
        <taxon>Ecdysozoa</taxon>
        <taxon>Arthropoda</taxon>
        <taxon>Chelicerata</taxon>
        <taxon>Arachnida</taxon>
        <taxon>Acari</taxon>
        <taxon>Parasitiformes</taxon>
        <taxon>Ixodida</taxon>
        <taxon>Ixodoidea</taxon>
        <taxon>Ixodidae</taxon>
        <taxon>Hyalomminae</taxon>
        <taxon>Hyalomma</taxon>
    </lineage>
</organism>
<proteinExistence type="predicted"/>
<gene>
    <name evidence="1" type="ORF">HPB50_006508</name>
</gene>
<evidence type="ECO:0000313" key="2">
    <source>
        <dbReference type="Proteomes" id="UP000821845"/>
    </source>
</evidence>
<evidence type="ECO:0000313" key="1">
    <source>
        <dbReference type="EMBL" id="KAH6938022.1"/>
    </source>
</evidence>
<name>A0ACB7SVG0_HYAAI</name>
<sequence length="305" mass="33549">MAPSPPVPSAPKRRGNYKTLTMAKKAAIIRQVENGQPQCEVAREFSISKQTVSNYLKNKGKILEAAEKVSAGKQKNFRDGSHPKLEEALNMWLSATVAKRIPMSGDLLRQKAETLALRMDITGFKFSDGWLWNFKKKGSGAERKRQQWLSSHPGPSTDYSNTPSMSSAKNTPRKHSAPRILHTAATNYFQKHFVLNPLGAIFLSPSEHPRSCPDLGAYGSTYYSHGSLGINTRLHPARNPRRLRRVSAAAISLLQAFSAGRRVGASDACSCRPRRLFGVLVWSPVVKPWSSLQTGRLCGGAHGTS</sequence>
<protein>
    <submittedName>
        <fullName evidence="1">Uncharacterized protein</fullName>
    </submittedName>
</protein>